<keyword evidence="1" id="KW-0472">Membrane</keyword>
<comment type="caution">
    <text evidence="2">The sequence shown here is derived from an EMBL/GenBank/DDBJ whole genome shotgun (WGS) entry which is preliminary data.</text>
</comment>
<keyword evidence="1" id="KW-1133">Transmembrane helix</keyword>
<evidence type="ECO:0000313" key="2">
    <source>
        <dbReference type="EMBL" id="MFC4560036.1"/>
    </source>
</evidence>
<keyword evidence="3" id="KW-1185">Reference proteome</keyword>
<feature type="transmembrane region" description="Helical" evidence="1">
    <location>
        <begin position="6"/>
        <end position="26"/>
    </location>
</feature>
<keyword evidence="1" id="KW-0812">Transmembrane</keyword>
<proteinExistence type="predicted"/>
<protein>
    <recommendedName>
        <fullName evidence="4">DUF4083 domain-containing protein</fullName>
    </recommendedName>
</protein>
<evidence type="ECO:0000313" key="3">
    <source>
        <dbReference type="Proteomes" id="UP001595989"/>
    </source>
</evidence>
<reference evidence="3" key="1">
    <citation type="journal article" date="2019" name="Int. J. Syst. Evol. Microbiol.">
        <title>The Global Catalogue of Microorganisms (GCM) 10K type strain sequencing project: providing services to taxonomists for standard genome sequencing and annotation.</title>
        <authorList>
            <consortium name="The Broad Institute Genomics Platform"/>
            <consortium name="The Broad Institute Genome Sequencing Center for Infectious Disease"/>
            <person name="Wu L."/>
            <person name="Ma J."/>
        </authorList>
    </citation>
    <scope>NUCLEOTIDE SEQUENCE [LARGE SCALE GENOMIC DNA]</scope>
    <source>
        <strain evidence="3">CGMCC 4.7426</strain>
    </source>
</reference>
<accession>A0ABV9DMR2</accession>
<evidence type="ECO:0008006" key="4">
    <source>
        <dbReference type="Google" id="ProtNLM"/>
    </source>
</evidence>
<evidence type="ECO:0000256" key="1">
    <source>
        <dbReference type="SAM" id="Phobius"/>
    </source>
</evidence>
<organism evidence="2 3">
    <name type="scientific">Virgibacillus kekensis</name>
    <dbReference type="NCBI Taxonomy" id="202261"/>
    <lineage>
        <taxon>Bacteria</taxon>
        <taxon>Bacillati</taxon>
        <taxon>Bacillota</taxon>
        <taxon>Bacilli</taxon>
        <taxon>Bacillales</taxon>
        <taxon>Bacillaceae</taxon>
        <taxon>Virgibacillus</taxon>
    </lineage>
</organism>
<name>A0ABV9DMR2_9BACI</name>
<dbReference type="RefSeq" id="WP_390299396.1">
    <property type="nucleotide sequence ID" value="NZ_JBHSFU010000015.1"/>
</dbReference>
<dbReference type="EMBL" id="JBHSFU010000015">
    <property type="protein sequence ID" value="MFC4560036.1"/>
    <property type="molecule type" value="Genomic_DNA"/>
</dbReference>
<gene>
    <name evidence="2" type="ORF">ACFO3D_17890</name>
</gene>
<dbReference type="Proteomes" id="UP001595989">
    <property type="component" value="Unassembled WGS sequence"/>
</dbReference>
<sequence>MDNAAWIISLIFFIFILVNTIEVFSISKRQRQLEEKADEVNQDLNELMKNLKD</sequence>